<evidence type="ECO:0000256" key="1">
    <source>
        <dbReference type="ARBA" id="ARBA00008344"/>
    </source>
</evidence>
<feature type="compositionally biased region" description="Polar residues" evidence="5">
    <location>
        <begin position="315"/>
        <end position="330"/>
    </location>
</feature>
<keyword evidence="3" id="KW-0378">Hydrolase</keyword>
<dbReference type="InterPro" id="IPR051065">
    <property type="entry name" value="Ras-related_GTPase"/>
</dbReference>
<dbReference type="PANTHER" id="PTHR45704">
    <property type="entry name" value="RAS-LIKE FAMILY MEMBER 11"/>
    <property type="match status" value="1"/>
</dbReference>
<dbReference type="PROSITE" id="PS51419">
    <property type="entry name" value="RAB"/>
    <property type="match status" value="1"/>
</dbReference>
<organism evidence="6 7">
    <name type="scientific">Periconia macrospinosa</name>
    <dbReference type="NCBI Taxonomy" id="97972"/>
    <lineage>
        <taxon>Eukaryota</taxon>
        <taxon>Fungi</taxon>
        <taxon>Dikarya</taxon>
        <taxon>Ascomycota</taxon>
        <taxon>Pezizomycotina</taxon>
        <taxon>Dothideomycetes</taxon>
        <taxon>Pleosporomycetidae</taxon>
        <taxon>Pleosporales</taxon>
        <taxon>Massarineae</taxon>
        <taxon>Periconiaceae</taxon>
        <taxon>Periconia</taxon>
    </lineage>
</organism>
<name>A0A2V1E538_9PLEO</name>
<dbReference type="SUPFAM" id="SSF52540">
    <property type="entry name" value="P-loop containing nucleoside triphosphate hydrolases"/>
    <property type="match status" value="1"/>
</dbReference>
<evidence type="ECO:0000313" key="7">
    <source>
        <dbReference type="Proteomes" id="UP000244855"/>
    </source>
</evidence>
<dbReference type="Proteomes" id="UP000244855">
    <property type="component" value="Unassembled WGS sequence"/>
</dbReference>
<comment type="catalytic activity">
    <reaction evidence="4">
        <text>GTP + H2O = GDP + phosphate + H(+)</text>
        <dbReference type="Rhea" id="RHEA:19669"/>
        <dbReference type="ChEBI" id="CHEBI:15377"/>
        <dbReference type="ChEBI" id="CHEBI:15378"/>
        <dbReference type="ChEBI" id="CHEBI:37565"/>
        <dbReference type="ChEBI" id="CHEBI:43474"/>
        <dbReference type="ChEBI" id="CHEBI:58189"/>
        <dbReference type="EC" id="3.6.5.2"/>
    </reaction>
</comment>
<dbReference type="STRING" id="97972.A0A2V1E538"/>
<evidence type="ECO:0000256" key="5">
    <source>
        <dbReference type="SAM" id="MobiDB-lite"/>
    </source>
</evidence>
<dbReference type="EC" id="3.6.5.2" evidence="2"/>
<dbReference type="SMART" id="SM00173">
    <property type="entry name" value="RAS"/>
    <property type="match status" value="1"/>
</dbReference>
<feature type="region of interest" description="Disordered" evidence="5">
    <location>
        <begin position="299"/>
        <end position="330"/>
    </location>
</feature>
<comment type="similarity">
    <text evidence="1">Belongs to the small GTPase superfamily. Ras family.</text>
</comment>
<dbReference type="InterPro" id="IPR027417">
    <property type="entry name" value="P-loop_NTPase"/>
</dbReference>
<evidence type="ECO:0000313" key="6">
    <source>
        <dbReference type="EMBL" id="PVI05591.1"/>
    </source>
</evidence>
<accession>A0A2V1E538</accession>
<sequence length="330" mass="37942">MPHVIDFQAPTSDVRIYGNHLKHHKTVGELAMGKAKKEVKKERVINVAIVGANGVGKSRWAGTFHGTYPGYYNQWSDHRSLPRQSVEVDGEVWHVEMHDLVLKPLWEAERDISIEYWDSMLTQVHGVILLYDITDRKSYDSVTKADYPTILSFRERPPLDERSVPEANPMDEELRLGRFRRFGGLLVGNKHDLVKERPLKREVSKSLAQEWASMHGMKHFEGNTFEQKWLISIVRDLIGQIMKAELRDKEDLEQRDRYEAALKPDETSATHKPNGLNRLSTLSRSFLKMRNALPRVPLKNKETAPVAQPIEEKSQWSMFLSSNQPPAATN</sequence>
<reference evidence="6 7" key="1">
    <citation type="journal article" date="2018" name="Sci. Rep.">
        <title>Comparative genomics provides insights into the lifestyle and reveals functional heterogeneity of dark septate endophytic fungi.</title>
        <authorList>
            <person name="Knapp D.G."/>
            <person name="Nemeth J.B."/>
            <person name="Barry K."/>
            <person name="Hainaut M."/>
            <person name="Henrissat B."/>
            <person name="Johnson J."/>
            <person name="Kuo A."/>
            <person name="Lim J.H.P."/>
            <person name="Lipzen A."/>
            <person name="Nolan M."/>
            <person name="Ohm R.A."/>
            <person name="Tamas L."/>
            <person name="Grigoriev I.V."/>
            <person name="Spatafora J.W."/>
            <person name="Nagy L.G."/>
            <person name="Kovacs G.M."/>
        </authorList>
    </citation>
    <scope>NUCLEOTIDE SEQUENCE [LARGE SCALE GENOMIC DNA]</scope>
    <source>
        <strain evidence="6 7">DSE2036</strain>
    </source>
</reference>
<dbReference type="EMBL" id="KZ805313">
    <property type="protein sequence ID" value="PVI05591.1"/>
    <property type="molecule type" value="Genomic_DNA"/>
</dbReference>
<dbReference type="InterPro" id="IPR001806">
    <property type="entry name" value="Small_GTPase"/>
</dbReference>
<evidence type="ECO:0000256" key="2">
    <source>
        <dbReference type="ARBA" id="ARBA00011984"/>
    </source>
</evidence>
<dbReference type="GO" id="GO:0005525">
    <property type="term" value="F:GTP binding"/>
    <property type="evidence" value="ECO:0007669"/>
    <property type="project" value="InterPro"/>
</dbReference>
<evidence type="ECO:0000256" key="3">
    <source>
        <dbReference type="ARBA" id="ARBA00022801"/>
    </source>
</evidence>
<keyword evidence="7" id="KW-1185">Reference proteome</keyword>
<dbReference type="GO" id="GO:0003925">
    <property type="term" value="F:G protein activity"/>
    <property type="evidence" value="ECO:0007669"/>
    <property type="project" value="UniProtKB-EC"/>
</dbReference>
<dbReference type="AlphaFoldDB" id="A0A2V1E538"/>
<proteinExistence type="inferred from homology"/>
<evidence type="ECO:0000256" key="4">
    <source>
        <dbReference type="ARBA" id="ARBA00048098"/>
    </source>
</evidence>
<dbReference type="OrthoDB" id="10002389at2759"/>
<dbReference type="PROSITE" id="PS51421">
    <property type="entry name" value="RAS"/>
    <property type="match status" value="1"/>
</dbReference>
<dbReference type="Gene3D" id="3.40.50.300">
    <property type="entry name" value="P-loop containing nucleotide triphosphate hydrolases"/>
    <property type="match status" value="1"/>
</dbReference>
<protein>
    <recommendedName>
        <fullName evidence="2">small monomeric GTPase</fullName>
        <ecNumber evidence="2">3.6.5.2</ecNumber>
    </recommendedName>
</protein>
<gene>
    <name evidence="6" type="ORF">DM02DRAFT_623988</name>
</gene>